<evidence type="ECO:0000256" key="8">
    <source>
        <dbReference type="PIRSR" id="PIRSR600246-1"/>
    </source>
</evidence>
<evidence type="ECO:0000256" key="9">
    <source>
        <dbReference type="PIRSR" id="PIRSR600246-2"/>
    </source>
</evidence>
<keyword evidence="2" id="KW-0645">Protease</keyword>
<dbReference type="Gene3D" id="3.60.20.30">
    <property type="entry name" value="(Glycosyl)asparaginase"/>
    <property type="match status" value="1"/>
</dbReference>
<evidence type="ECO:0000256" key="1">
    <source>
        <dbReference type="ARBA" id="ARBA00012920"/>
    </source>
</evidence>
<dbReference type="GO" id="GO:0004067">
    <property type="term" value="F:asparaginase activity"/>
    <property type="evidence" value="ECO:0007669"/>
    <property type="project" value="UniProtKB-EC"/>
</dbReference>
<dbReference type="Proteomes" id="UP001063698">
    <property type="component" value="Chromosome"/>
</dbReference>
<dbReference type="InterPro" id="IPR000246">
    <property type="entry name" value="Peptidase_T2"/>
</dbReference>
<dbReference type="GO" id="GO:0005737">
    <property type="term" value="C:cytoplasm"/>
    <property type="evidence" value="ECO:0007669"/>
    <property type="project" value="TreeGrafter"/>
</dbReference>
<evidence type="ECO:0000256" key="6">
    <source>
        <dbReference type="ARBA" id="ARBA00044776"/>
    </source>
</evidence>
<evidence type="ECO:0000313" key="11">
    <source>
        <dbReference type="EMBL" id="UXD21406.1"/>
    </source>
</evidence>
<dbReference type="Pfam" id="PF01112">
    <property type="entry name" value="Asparaginase_2"/>
    <property type="match status" value="1"/>
</dbReference>
<dbReference type="EMBL" id="CP006868">
    <property type="protein sequence ID" value="UXD21406.1"/>
    <property type="molecule type" value="Genomic_DNA"/>
</dbReference>
<dbReference type="EC" id="3.5.1.1" evidence="1"/>
<protein>
    <recommendedName>
        <fullName evidence="6">Plant-type L-asparaginase</fullName>
        <ecNumber evidence="1">3.5.1.1</ecNumber>
    </recommendedName>
    <alternativeName>
        <fullName evidence="5">L-asparagine amidohydrolase</fullName>
    </alternativeName>
</protein>
<feature type="site" description="Cleavage; by autolysis" evidence="10">
    <location>
        <begin position="168"/>
        <end position="169"/>
    </location>
</feature>
<reference evidence="11" key="1">
    <citation type="submission" date="2013-11" db="EMBL/GenBank/DDBJ databases">
        <title>Comparative genomics of Ignicoccus.</title>
        <authorList>
            <person name="Podar M."/>
        </authorList>
    </citation>
    <scope>NUCLEOTIDE SEQUENCE</scope>
    <source>
        <strain evidence="11">DSM 13166</strain>
    </source>
</reference>
<evidence type="ECO:0000313" key="12">
    <source>
        <dbReference type="Proteomes" id="UP001063698"/>
    </source>
</evidence>
<dbReference type="KEGG" id="ipc:IPA_03955"/>
<sequence length="289" mass="30896">MLPLRILVLHGGTGWKEIKERAVFEIERCAEEGFGFDSALDAVVEAVRCMEDSGAFNAGKGAVYDLLGNRSLDAGVSFKGKIGAVANVSATRNAILLARYVMDLPPHMISGPQADEIARLLGLPPLPPLDEEKRKKYEEDIRKVLGYIPKELSLDLLSFFKGKEEGSGTVGAVALIDGELAAATSTGGIRLKMPGRVGDSPIYGAGFYSDEVIACSATGIGAKIVKFMPCLKLAEAVRKGRGLKEAGREIVKASKDMLGPSMGLIAVSSKGEVFWGTNYRKMLVSMKVE</sequence>
<feature type="active site" description="Nucleophile" evidence="8">
    <location>
        <position position="169"/>
    </location>
</feature>
<dbReference type="PANTHER" id="PTHR10188:SF6">
    <property type="entry name" value="N(4)-(BETA-N-ACETYLGLUCOSAMINYL)-L-ASPARAGINASE"/>
    <property type="match status" value="1"/>
</dbReference>
<dbReference type="FunFam" id="3.60.20.30:FF:000001">
    <property type="entry name" value="Isoaspartyl peptidase/L-asparaginase"/>
    <property type="match status" value="1"/>
</dbReference>
<dbReference type="GO" id="GO:0006508">
    <property type="term" value="P:proteolysis"/>
    <property type="evidence" value="ECO:0007669"/>
    <property type="project" value="UniProtKB-KW"/>
</dbReference>
<feature type="binding site" evidence="9">
    <location>
        <begin position="218"/>
        <end position="221"/>
    </location>
    <ligand>
        <name>substrate</name>
    </ligand>
</feature>
<keyword evidence="4" id="KW-0068">Autocatalytic cleavage</keyword>
<proteinExistence type="predicted"/>
<dbReference type="PANTHER" id="PTHR10188">
    <property type="entry name" value="L-ASPARAGINASE"/>
    <property type="match status" value="1"/>
</dbReference>
<feature type="binding site" evidence="9">
    <location>
        <begin position="196"/>
        <end position="199"/>
    </location>
    <ligand>
        <name>substrate</name>
    </ligand>
</feature>
<gene>
    <name evidence="11" type="ORF">IPA_03955</name>
</gene>
<keyword evidence="3" id="KW-0378">Hydrolase</keyword>
<comment type="catalytic activity">
    <reaction evidence="7">
        <text>L-asparagine + H2O = L-aspartate + NH4(+)</text>
        <dbReference type="Rhea" id="RHEA:21016"/>
        <dbReference type="ChEBI" id="CHEBI:15377"/>
        <dbReference type="ChEBI" id="CHEBI:28938"/>
        <dbReference type="ChEBI" id="CHEBI:29991"/>
        <dbReference type="ChEBI" id="CHEBI:58048"/>
        <dbReference type="EC" id="3.5.1.1"/>
    </reaction>
</comment>
<evidence type="ECO:0000256" key="2">
    <source>
        <dbReference type="ARBA" id="ARBA00022670"/>
    </source>
</evidence>
<keyword evidence="12" id="KW-1185">Reference proteome</keyword>
<evidence type="ECO:0000256" key="4">
    <source>
        <dbReference type="ARBA" id="ARBA00022813"/>
    </source>
</evidence>
<evidence type="ECO:0000256" key="10">
    <source>
        <dbReference type="PIRSR" id="PIRSR600246-3"/>
    </source>
</evidence>
<name>A0A977PJ92_9CREN</name>
<dbReference type="InterPro" id="IPR029055">
    <property type="entry name" value="Ntn_hydrolases_N"/>
</dbReference>
<dbReference type="AlphaFoldDB" id="A0A977PJ92"/>
<accession>A0A977PJ92</accession>
<dbReference type="GO" id="GO:0008233">
    <property type="term" value="F:peptidase activity"/>
    <property type="evidence" value="ECO:0007669"/>
    <property type="project" value="UniProtKB-KW"/>
</dbReference>
<evidence type="ECO:0000256" key="3">
    <source>
        <dbReference type="ARBA" id="ARBA00022801"/>
    </source>
</evidence>
<evidence type="ECO:0000256" key="5">
    <source>
        <dbReference type="ARBA" id="ARBA00030414"/>
    </source>
</evidence>
<evidence type="ECO:0000256" key="7">
    <source>
        <dbReference type="ARBA" id="ARBA00049366"/>
    </source>
</evidence>
<organism evidence="11 12">
    <name type="scientific">Ignicoccus pacificus DSM 13166</name>
    <dbReference type="NCBI Taxonomy" id="940294"/>
    <lineage>
        <taxon>Archaea</taxon>
        <taxon>Thermoproteota</taxon>
        <taxon>Thermoprotei</taxon>
        <taxon>Desulfurococcales</taxon>
        <taxon>Desulfurococcaceae</taxon>
        <taxon>Ignicoccus</taxon>
    </lineage>
</organism>
<dbReference type="SUPFAM" id="SSF56235">
    <property type="entry name" value="N-terminal nucleophile aminohydrolases (Ntn hydrolases)"/>
    <property type="match status" value="1"/>
</dbReference>